<dbReference type="InterPro" id="IPR000215">
    <property type="entry name" value="Serpin_fam"/>
</dbReference>
<keyword evidence="4" id="KW-0722">Serine protease inhibitor</keyword>
<dbReference type="GO" id="GO:0004867">
    <property type="term" value="F:serine-type endopeptidase inhibitor activity"/>
    <property type="evidence" value="ECO:0007669"/>
    <property type="project" value="UniProtKB-KW"/>
</dbReference>
<dbReference type="InterPro" id="IPR023795">
    <property type="entry name" value="Serpin_CS"/>
</dbReference>
<dbReference type="Pfam" id="PF00079">
    <property type="entry name" value="Serpin"/>
    <property type="match status" value="1"/>
</dbReference>
<dbReference type="Ensembl" id="ENSCPGT00000012591.1">
    <property type="protein sequence ID" value="ENSCPGP00000011482.1"/>
    <property type="gene ID" value="ENSCPGG00000008180.1"/>
</dbReference>
<keyword evidence="10" id="KW-1185">Reference proteome</keyword>
<dbReference type="FunFam" id="2.10.310.10:FF:000001">
    <property type="entry name" value="Serpin family A member 1"/>
    <property type="match status" value="1"/>
</dbReference>
<evidence type="ECO:0000256" key="3">
    <source>
        <dbReference type="ARBA" id="ARBA00022729"/>
    </source>
</evidence>
<dbReference type="CDD" id="cd19548">
    <property type="entry name" value="serpinA_A1AT-like"/>
    <property type="match status" value="1"/>
</dbReference>
<dbReference type="FunFam" id="2.30.39.10:FF:000003">
    <property type="entry name" value="alpha-1-antitrypsin isoform X1"/>
    <property type="match status" value="1"/>
</dbReference>
<dbReference type="Gene3D" id="2.30.39.10">
    <property type="entry name" value="Alpha-1-antitrypsin, domain 1"/>
    <property type="match status" value="1"/>
</dbReference>
<dbReference type="Ensembl" id="ENSCPGT00000012589.1">
    <property type="protein sequence ID" value="ENSCPGP00000011480.1"/>
    <property type="gene ID" value="ENSCPGG00000008180.1"/>
</dbReference>
<reference evidence="9" key="1">
    <citation type="submission" date="2025-05" db="UniProtKB">
        <authorList>
            <consortium name="Ensembl"/>
        </authorList>
    </citation>
    <scope>IDENTIFICATION</scope>
</reference>
<dbReference type="GO" id="GO:0005615">
    <property type="term" value="C:extracellular space"/>
    <property type="evidence" value="ECO:0007669"/>
    <property type="project" value="InterPro"/>
</dbReference>
<dbReference type="InterPro" id="IPR023796">
    <property type="entry name" value="Serpin_dom"/>
</dbReference>
<feature type="domain" description="Serpin" evidence="8">
    <location>
        <begin position="60"/>
        <end position="416"/>
    </location>
</feature>
<dbReference type="AlphaFoldDB" id="A0A8C3JVJ2"/>
<dbReference type="InterPro" id="IPR042178">
    <property type="entry name" value="Serpin_sf_1"/>
</dbReference>
<keyword evidence="5" id="KW-0325">Glycoprotein</keyword>
<accession>A0A8C3JVJ2</accession>
<evidence type="ECO:0000256" key="7">
    <source>
        <dbReference type="SAM" id="SignalP"/>
    </source>
</evidence>
<evidence type="ECO:0000256" key="2">
    <source>
        <dbReference type="ARBA" id="ARBA00022690"/>
    </source>
</evidence>
<dbReference type="Proteomes" id="UP000694419">
    <property type="component" value="Unplaced"/>
</dbReference>
<protein>
    <recommendedName>
        <fullName evidence="8">Serpin domain-containing protein</fullName>
    </recommendedName>
</protein>
<dbReference type="PANTHER" id="PTHR11461">
    <property type="entry name" value="SERINE PROTEASE INHIBITOR, SERPIN"/>
    <property type="match status" value="1"/>
</dbReference>
<dbReference type="PROSITE" id="PS00284">
    <property type="entry name" value="SERPIN"/>
    <property type="match status" value="1"/>
</dbReference>
<feature type="signal peptide" evidence="7">
    <location>
        <begin position="1"/>
        <end position="20"/>
    </location>
</feature>
<sequence length="420" mass="47442">MKITVYISFLLAGLHAVAHGQVSPSHHNGHDPNEHKYHMHHRGEAIACLKLVPNNADFAFQFFKEVTLEAPNKNIFFSPVSISAAFAMLALGARSTTQTQILEGLSFNLTEIQEKEIHEGFHNLIHMLSHPENGVQLNMGNAIFLTEKLKPLKKFLDDAKALYQLEAFTTDFNNPTESEKQINDYIERKTHGKITHLVKDMDPQTVMLLASFVFFKGNWEKPFKPEHTEEREFFVDAETTVKVPMMHQTGRFDFYFDEELACTVVRLHYNGSATAFLVLPAKGKMKQLEQTLVKEIIQHWSDHLFQRMLSLYFPRFSISGNYEITNTLSKMGIVDVFTDQADLSGITGAPELKVSKVVHKAALDVDERGTEAAAATAAEIMTTSLPPTIEFNHPFLMLIFDRDTNSTLFIGKIVNPTLTS</sequence>
<evidence type="ECO:0000256" key="1">
    <source>
        <dbReference type="ARBA" id="ARBA00009500"/>
    </source>
</evidence>
<comment type="similarity">
    <text evidence="1 6">Belongs to the serpin family.</text>
</comment>
<evidence type="ECO:0000256" key="4">
    <source>
        <dbReference type="ARBA" id="ARBA00022900"/>
    </source>
</evidence>
<keyword evidence="2" id="KW-0646">Protease inhibitor</keyword>
<evidence type="ECO:0000259" key="8">
    <source>
        <dbReference type="SMART" id="SM00093"/>
    </source>
</evidence>
<evidence type="ECO:0000256" key="6">
    <source>
        <dbReference type="RuleBase" id="RU000411"/>
    </source>
</evidence>
<dbReference type="InterPro" id="IPR036186">
    <property type="entry name" value="Serpin_sf"/>
</dbReference>
<dbReference type="Gene3D" id="2.10.310.10">
    <property type="entry name" value="Serpins superfamily"/>
    <property type="match status" value="1"/>
</dbReference>
<dbReference type="SMART" id="SM00093">
    <property type="entry name" value="SERPIN"/>
    <property type="match status" value="1"/>
</dbReference>
<evidence type="ECO:0000256" key="5">
    <source>
        <dbReference type="ARBA" id="ARBA00023180"/>
    </source>
</evidence>
<dbReference type="SUPFAM" id="SSF56574">
    <property type="entry name" value="Serpins"/>
    <property type="match status" value="1"/>
</dbReference>
<organism evidence="9 10">
    <name type="scientific">Calidris pygmaea</name>
    <name type="common">Spoon-billed sandpiper</name>
    <dbReference type="NCBI Taxonomy" id="425635"/>
    <lineage>
        <taxon>Eukaryota</taxon>
        <taxon>Metazoa</taxon>
        <taxon>Chordata</taxon>
        <taxon>Craniata</taxon>
        <taxon>Vertebrata</taxon>
        <taxon>Euteleostomi</taxon>
        <taxon>Archelosauria</taxon>
        <taxon>Archosauria</taxon>
        <taxon>Dinosauria</taxon>
        <taxon>Saurischia</taxon>
        <taxon>Theropoda</taxon>
        <taxon>Coelurosauria</taxon>
        <taxon>Aves</taxon>
        <taxon>Neognathae</taxon>
        <taxon>Neoaves</taxon>
        <taxon>Charadriiformes</taxon>
        <taxon>Scolopacidae</taxon>
        <taxon>Calidris</taxon>
    </lineage>
</organism>
<dbReference type="PANTHER" id="PTHR11461:SF165">
    <property type="entry name" value="ALPHA-1-ANTITRYPSIN"/>
    <property type="match status" value="1"/>
</dbReference>
<feature type="chain" id="PRO_5044679766" description="Serpin domain-containing protein" evidence="7">
    <location>
        <begin position="21"/>
        <end position="420"/>
    </location>
</feature>
<evidence type="ECO:0000313" key="9">
    <source>
        <dbReference type="Ensembl" id="ENSCPGP00000011480.1"/>
    </source>
</evidence>
<dbReference type="FunFam" id="3.30.497.10:FF:000001">
    <property type="entry name" value="Serine protease inhibitor"/>
    <property type="match status" value="1"/>
</dbReference>
<evidence type="ECO:0000313" key="10">
    <source>
        <dbReference type="Proteomes" id="UP000694419"/>
    </source>
</evidence>
<keyword evidence="3 7" id="KW-0732">Signal</keyword>
<name>A0A8C3JVJ2_9CHAR</name>
<dbReference type="InterPro" id="IPR042185">
    <property type="entry name" value="Serpin_sf_2"/>
</dbReference>
<proteinExistence type="inferred from homology"/>
<dbReference type="Gene3D" id="3.30.497.10">
    <property type="entry name" value="Antithrombin, subunit I, domain 2"/>
    <property type="match status" value="1"/>
</dbReference>